<feature type="domain" description="SpaA-like prealbumin fold" evidence="6">
    <location>
        <begin position="792"/>
        <end position="876"/>
    </location>
</feature>
<dbReference type="Gene3D" id="2.60.40.10">
    <property type="entry name" value="Immunoglobulins"/>
    <property type="match status" value="12"/>
</dbReference>
<dbReference type="Pfam" id="PF17802">
    <property type="entry name" value="SpaA"/>
    <property type="match status" value="13"/>
</dbReference>
<feature type="domain" description="SpaA-like prealbumin fold" evidence="6">
    <location>
        <begin position="614"/>
        <end position="698"/>
    </location>
</feature>
<comment type="similarity">
    <text evidence="1">Belongs to the serine-aspartate repeat-containing protein (SDr) family.</text>
</comment>
<evidence type="ECO:0000313" key="7">
    <source>
        <dbReference type="EMBL" id="EDM98264.1"/>
    </source>
</evidence>
<sequence>MKKLLSLFLACILLLGILPTSVFAADSVEEALGEVNIYNGDYELGYLSINGAVKKQTYTYFLYESNDGTTKESPAYCVNPTTPGVPQSVGPGESIKYLAEEKASDPKVVGIISNGYPHRSLGELNLDNKYQAYYATKMALWCYLLPNWNIANLKVAPGLTGSELDIGNRILAAAKDIYKRGTTYNYMLSPRMTVTADKSTAYPVTIDGQAYLQQVFTVWSETWVYDYDVTVSFSDPGSVPDGTKIVDANNNEITAVTTQPTSDGYAGTFKVLYPASSVEGQSGNVQLSLSAPVAQYAAMYAVCQEKDKYGELQNYICDLDNNVRLDVAAISSYANGGEPGPDETALKIVKLEEGTELPLEGAVFSIYDPEGRKVGSFSTGPDGTVVIPLTLEGHYTVTEEIPPQYHLLPEERTQHADVEYDKTATLTFWNAPYGSLRVEKRSDTGDALSGVTIQIKHIETGETRTGQTNNGVIVFDELAPGGWEVRELAGIEGWIADTDTVQTVAVVTGEESTATIINQELPGLRITKYERGSMELMPNVSFEIFRDAESLGIFQTDEFGQILLTNCQPGTYRVEERNTGGDSHVLDTTPQEVELEAGDGIKDLVFFNDRLPGIHLIKVDSSDLSQPIANARFRFEAVDGSFGPEEYTTSEDGTIDLSKLPVGTYVVTELECPGYVVDDAQRIIHLDGGDQAQFVFTNSKLPSLHLYKESADGTPLGGVTYRLSKIEDGSRYLDRITSSTGEITWDGLEPGVYSLQEVTTVSDHILDPTEYHVQLFPGKDATICLQNDKRPNLTIWKHDADTGAPVPGTVFLVKGADGHSVAEVTTGPDGSATVSNLMPEVYEVIEKSVPSPYLPDADPQLVTLYPNRDRDVHFENHKRPTVTIQKESSVTHDPIQYAEFHITWSSNKTETGEQRDLGTFQTDEAGQIILDGIEDGWLTIKETKPAPGYQLPDDPVTEVYVKGGENKTVTIPNTPLSALVVYKQDSVTGAGISGCRFQLKYLGGEVSGSGGTVIGTYTTSANGSFTVTGLKKGYYICEEMESDSGHVIDAAPQSFYISGEDQDIVTLYFSNAPKGAILVKKVSSADNSPLSDVEFLVTKSDGSVVGDANGKFVTDSTGTFLVEGVEPGTTLIIKETRAKPGYLLDDTPQTVQVKEGQTVTVEFRNQPMGNLIIHKLSSKDKTPLEGVQFKITYADGTYLPDEGGKLSSNGLYWTNAEGQIVLSGITGIVVVTEVESIPGYIIDPNTQSQTVVVNPDDTQELWFYNSPVGGVEFTKVNEADKTETISGVTFEIRRVSDDALVDTVTTGKDGKVFLPLEAGDYYAQETKAADGFKLDDTPIYFTVKDGETTRKTVTNKAFSGILLHKIDADTRKGIYGVTFLLYDGNMNPVDQFTTDQNGYAYIDTLDLSGKVYLRELENEGYIVDEQLKTVYIKPGETTEITWENRAITGQIQIVKKSADYNPTNGLPAGTLLEGAVFEIYDKAGNLVDTIRSDSRGLAVSKPLPLSRYTIREVKAPANYGVNETELTAYLEHEGQIVKFEVTNKSLTTGVSITKTGPKEIMAGQPVRYTFSGIANTSNVRLDSFYWRDTLPAEVRLDTVVTGTYNFPGTYKITYRVNGGEYRTLADNLSTSKNYTLAASATALGLASNERVTEVMFVFGQAPAGFAQVEKPYLHCTAVANLASTSFVNVADVGGVYNGQWVQAISRWVTTVYGKPVIPTLPRTGY</sequence>
<reference evidence="7 8" key="1">
    <citation type="submission" date="2007-04" db="EMBL/GenBank/DDBJ databases">
        <authorList>
            <person name="Fulton L."/>
            <person name="Clifton S."/>
            <person name="Fulton B."/>
            <person name="Xu J."/>
            <person name="Minx P."/>
            <person name="Pepin K.H."/>
            <person name="Johnson M."/>
            <person name="Thiruvilangam P."/>
            <person name="Bhonagiri V."/>
            <person name="Nash W.E."/>
            <person name="Mardis E.R."/>
            <person name="Wilson R.K."/>
        </authorList>
    </citation>
    <scope>NUCLEOTIDE SEQUENCE [LARGE SCALE GENOMIC DNA]</scope>
    <source>
        <strain evidence="7 8">ATCC 29799</strain>
    </source>
</reference>
<dbReference type="InterPro" id="IPR013783">
    <property type="entry name" value="Ig-like_fold"/>
</dbReference>
<dbReference type="RefSeq" id="WP_006574410.1">
    <property type="nucleotide sequence ID" value="NZ_AAXG02000041.1"/>
</dbReference>
<dbReference type="STRING" id="411467.BACCAP_03924"/>
<dbReference type="GO" id="GO:0030246">
    <property type="term" value="F:carbohydrate binding"/>
    <property type="evidence" value="ECO:0007669"/>
    <property type="project" value="InterPro"/>
</dbReference>
<evidence type="ECO:0000256" key="1">
    <source>
        <dbReference type="ARBA" id="ARBA00007257"/>
    </source>
</evidence>
<feature type="domain" description="SpaA-like prealbumin fold" evidence="6">
    <location>
        <begin position="881"/>
        <end position="973"/>
    </location>
</feature>
<keyword evidence="8" id="KW-1185">Reference proteome</keyword>
<organism evidence="7 8">
    <name type="scientific">Pseudoflavonifractor capillosus ATCC 29799</name>
    <dbReference type="NCBI Taxonomy" id="411467"/>
    <lineage>
        <taxon>Bacteria</taxon>
        <taxon>Bacillati</taxon>
        <taxon>Bacillota</taxon>
        <taxon>Clostridia</taxon>
        <taxon>Eubacteriales</taxon>
        <taxon>Oscillospiraceae</taxon>
        <taxon>Pseudoflavonifractor</taxon>
    </lineage>
</organism>
<feature type="domain" description="SpaA-like prealbumin fold" evidence="6">
    <location>
        <begin position="703"/>
        <end position="784"/>
    </location>
</feature>
<reference evidence="7 8" key="2">
    <citation type="submission" date="2007-06" db="EMBL/GenBank/DDBJ databases">
        <title>Draft genome sequence of Pseudoflavonifractor capillosus ATCC 29799.</title>
        <authorList>
            <person name="Sudarsanam P."/>
            <person name="Ley R."/>
            <person name="Guruge J."/>
            <person name="Turnbaugh P.J."/>
            <person name="Mahowald M."/>
            <person name="Liep D."/>
            <person name="Gordon J."/>
        </authorList>
    </citation>
    <scope>NUCLEOTIDE SEQUENCE [LARGE SCALE GENOMIC DNA]</scope>
    <source>
        <strain evidence="7 8">ATCC 29799</strain>
    </source>
</reference>
<comment type="caution">
    <text evidence="7">The sequence shown here is derived from an EMBL/GenBank/DDBJ whole genome shotgun (WGS) entry which is preliminary data.</text>
</comment>
<evidence type="ECO:0000259" key="6">
    <source>
        <dbReference type="Pfam" id="PF17802"/>
    </source>
</evidence>
<dbReference type="PANTHER" id="PTHR36108">
    <property type="entry name" value="COLOSSIN-B-RELATED"/>
    <property type="match status" value="1"/>
</dbReference>
<evidence type="ECO:0000256" key="2">
    <source>
        <dbReference type="ARBA" id="ARBA00022525"/>
    </source>
</evidence>
<dbReference type="InterPro" id="IPR013552">
    <property type="entry name" value="Thioester_dom"/>
</dbReference>
<feature type="domain" description="SpaA-like prealbumin fold" evidence="6">
    <location>
        <begin position="1361"/>
        <end position="1445"/>
    </location>
</feature>
<feature type="signal peptide" evidence="4">
    <location>
        <begin position="1"/>
        <end position="24"/>
    </location>
</feature>
<feature type="domain" description="SpaA-like prealbumin fold" evidence="6">
    <location>
        <begin position="1076"/>
        <end position="1166"/>
    </location>
</feature>
<feature type="domain" description="SpaA-like prealbumin fold" evidence="6">
    <location>
        <begin position="346"/>
        <end position="428"/>
    </location>
</feature>
<evidence type="ECO:0000256" key="3">
    <source>
        <dbReference type="ARBA" id="ARBA00022729"/>
    </source>
</evidence>
<feature type="chain" id="PRO_5002697906" evidence="4">
    <location>
        <begin position="25"/>
        <end position="1725"/>
    </location>
</feature>
<feature type="domain" description="Thioester" evidence="5">
    <location>
        <begin position="74"/>
        <end position="179"/>
    </location>
</feature>
<evidence type="ECO:0000313" key="8">
    <source>
        <dbReference type="Proteomes" id="UP000003639"/>
    </source>
</evidence>
<protein>
    <submittedName>
        <fullName evidence="7">TQXA domain protein</fullName>
    </submittedName>
</protein>
<feature type="domain" description="SpaA-like prealbumin fold" evidence="6">
    <location>
        <begin position="979"/>
        <end position="1070"/>
    </location>
</feature>
<feature type="domain" description="SpaA-like prealbumin fold" evidence="6">
    <location>
        <begin position="524"/>
        <end position="601"/>
    </location>
</feature>
<keyword evidence="2" id="KW-0964">Secreted</keyword>
<dbReference type="InterPro" id="IPR013784">
    <property type="entry name" value="Carb-bd-like_fold"/>
</dbReference>
<gene>
    <name evidence="7" type="ORF">BACCAP_03924</name>
</gene>
<feature type="domain" description="SpaA-like prealbumin fold" evidence="6">
    <location>
        <begin position="1470"/>
        <end position="1544"/>
    </location>
</feature>
<feature type="domain" description="SpaA-like prealbumin fold" evidence="6">
    <location>
        <begin position="434"/>
        <end position="518"/>
    </location>
</feature>
<name>A6P0B4_9FIRM</name>
<evidence type="ECO:0000256" key="4">
    <source>
        <dbReference type="SAM" id="SignalP"/>
    </source>
</evidence>
<dbReference type="SUPFAM" id="SSF49452">
    <property type="entry name" value="Starch-binding domain-like"/>
    <property type="match status" value="1"/>
</dbReference>
<dbReference type="Pfam" id="PF08341">
    <property type="entry name" value="TED"/>
    <property type="match status" value="1"/>
</dbReference>
<dbReference type="InterPro" id="IPR041033">
    <property type="entry name" value="SpaA_PFL_dom_1"/>
</dbReference>
<evidence type="ECO:0000259" key="5">
    <source>
        <dbReference type="Pfam" id="PF08341"/>
    </source>
</evidence>
<dbReference type="EMBL" id="AAXG02000041">
    <property type="protein sequence ID" value="EDM98264.1"/>
    <property type="molecule type" value="Genomic_DNA"/>
</dbReference>
<dbReference type="OrthoDB" id="9804660at2"/>
<dbReference type="PANTHER" id="PTHR36108:SF13">
    <property type="entry name" value="COLOSSIN-B-RELATED"/>
    <property type="match status" value="1"/>
</dbReference>
<feature type="domain" description="SpaA-like prealbumin fold" evidence="6">
    <location>
        <begin position="1169"/>
        <end position="1261"/>
    </location>
</feature>
<feature type="domain" description="SpaA-like prealbumin fold" evidence="6">
    <location>
        <begin position="1270"/>
        <end position="1356"/>
    </location>
</feature>
<dbReference type="eggNOG" id="COG4932">
    <property type="taxonomic scope" value="Bacteria"/>
</dbReference>
<keyword evidence="3 4" id="KW-0732">Signal</keyword>
<dbReference type="Proteomes" id="UP000003639">
    <property type="component" value="Unassembled WGS sequence"/>
</dbReference>
<accession>A6P0B4</accession>
<dbReference type="SUPFAM" id="SSF49478">
    <property type="entry name" value="Cna protein B-type domain"/>
    <property type="match status" value="1"/>
</dbReference>
<proteinExistence type="inferred from homology"/>